<evidence type="ECO:0000313" key="2">
    <source>
        <dbReference type="Proteomes" id="UP000662939"/>
    </source>
</evidence>
<keyword evidence="2" id="KW-1185">Reference proteome</keyword>
<name>A0A895XP49_9ACTN</name>
<gene>
    <name evidence="1" type="ORF">JQS30_16870</name>
</gene>
<evidence type="ECO:0000313" key="1">
    <source>
        <dbReference type="EMBL" id="QSB07134.1"/>
    </source>
</evidence>
<reference evidence="1" key="1">
    <citation type="submission" date="2021-02" db="EMBL/GenBank/DDBJ databases">
        <title>Natronoglycomyces albus gen. nov., sp. nov, a haloalkaliphilic actinobacterium from a soda solonchak soil.</title>
        <authorList>
            <person name="Sorokin D.Y."/>
            <person name="Khijniak T.V."/>
            <person name="Zakharycheva A.P."/>
            <person name="Boueva O.V."/>
            <person name="Ariskina E.V."/>
            <person name="Hahnke R.L."/>
            <person name="Bunk B."/>
            <person name="Sproer C."/>
            <person name="Schumann P."/>
            <person name="Evtushenko L.I."/>
            <person name="Kublanov I.V."/>
        </authorList>
    </citation>
    <scope>NUCLEOTIDE SEQUENCE</scope>
    <source>
        <strain evidence="1">DSM 106290</strain>
        <plasmid evidence="1">p2</plasmid>
    </source>
</reference>
<sequence length="74" mass="8256">MNMLNDVFRADEPLNLTVHMVGGSTVETQVKRETADTMHAAFDEGKTFWLHMTGKSVLLMPHQILLVEITTNAA</sequence>
<keyword evidence="1" id="KW-0614">Plasmid</keyword>
<dbReference type="EMBL" id="CP070497">
    <property type="protein sequence ID" value="QSB07134.1"/>
    <property type="molecule type" value="Genomic_DNA"/>
</dbReference>
<dbReference type="AlphaFoldDB" id="A0A895XP49"/>
<geneLocation type="plasmid" evidence="1 2">
    <name>p2</name>
</geneLocation>
<accession>A0A895XP49</accession>
<dbReference type="Proteomes" id="UP000662939">
    <property type="component" value="Plasmid p2"/>
</dbReference>
<proteinExistence type="predicted"/>
<dbReference type="KEGG" id="nav:JQS30_16870"/>
<protein>
    <submittedName>
        <fullName evidence="1">Uncharacterized protein</fullName>
    </submittedName>
</protein>
<organism evidence="1 2">
    <name type="scientific">Natronoglycomyces albus</name>
    <dbReference type="NCBI Taxonomy" id="2811108"/>
    <lineage>
        <taxon>Bacteria</taxon>
        <taxon>Bacillati</taxon>
        <taxon>Actinomycetota</taxon>
        <taxon>Actinomycetes</taxon>
        <taxon>Glycomycetales</taxon>
        <taxon>Glycomycetaceae</taxon>
        <taxon>Natronoglycomyces</taxon>
    </lineage>
</organism>
<dbReference type="RefSeq" id="WP_213173129.1">
    <property type="nucleotide sequence ID" value="NZ_CP070497.1"/>
</dbReference>